<keyword evidence="7" id="KW-0406">Ion transport</keyword>
<protein>
    <recommendedName>
        <fullName evidence="7">Small-conductance mechanosensitive channel</fullName>
    </recommendedName>
</protein>
<organism evidence="11 12">
    <name type="scientific">Alteromonas marina</name>
    <dbReference type="NCBI Taxonomy" id="203795"/>
    <lineage>
        <taxon>Bacteria</taxon>
        <taxon>Pseudomonadati</taxon>
        <taxon>Pseudomonadota</taxon>
        <taxon>Gammaproteobacteria</taxon>
        <taxon>Alteromonadales</taxon>
        <taxon>Alteromonadaceae</taxon>
        <taxon>Alteromonas/Salinimonas group</taxon>
        <taxon>Alteromonas</taxon>
    </lineage>
</organism>
<evidence type="ECO:0000256" key="7">
    <source>
        <dbReference type="RuleBase" id="RU369025"/>
    </source>
</evidence>
<dbReference type="Gene3D" id="2.30.30.60">
    <property type="match status" value="1"/>
</dbReference>
<feature type="compositionally biased region" description="Polar residues" evidence="8">
    <location>
        <begin position="343"/>
        <end position="355"/>
    </location>
</feature>
<comment type="similarity">
    <text evidence="2 7">Belongs to the MscS (TC 1.A.23) family.</text>
</comment>
<dbReference type="EMBL" id="JWLW01000067">
    <property type="protein sequence ID" value="KHT44099.1"/>
    <property type="molecule type" value="Genomic_DNA"/>
</dbReference>
<gene>
    <name evidence="11" type="ORF">RJ41_17810</name>
</gene>
<evidence type="ECO:0000313" key="12">
    <source>
        <dbReference type="Proteomes" id="UP000031197"/>
    </source>
</evidence>
<keyword evidence="7" id="KW-0407">Ion channel</keyword>
<evidence type="ECO:0000256" key="1">
    <source>
        <dbReference type="ARBA" id="ARBA00004651"/>
    </source>
</evidence>
<dbReference type="SUPFAM" id="SSF82689">
    <property type="entry name" value="Mechanosensitive channel protein MscS (YggB), C-terminal domain"/>
    <property type="match status" value="1"/>
</dbReference>
<dbReference type="Pfam" id="PF00924">
    <property type="entry name" value="MS_channel_2nd"/>
    <property type="match status" value="1"/>
</dbReference>
<dbReference type="GO" id="GO:0008381">
    <property type="term" value="F:mechanosensitive monoatomic ion channel activity"/>
    <property type="evidence" value="ECO:0007669"/>
    <property type="project" value="InterPro"/>
</dbReference>
<dbReference type="Proteomes" id="UP000031197">
    <property type="component" value="Unassembled WGS sequence"/>
</dbReference>
<evidence type="ECO:0000259" key="10">
    <source>
        <dbReference type="Pfam" id="PF21082"/>
    </source>
</evidence>
<keyword evidence="12" id="KW-1185">Reference proteome</keyword>
<reference evidence="11 12" key="1">
    <citation type="submission" date="2014-12" db="EMBL/GenBank/DDBJ databases">
        <title>Genome sequencing of Alteromonas marina AD001.</title>
        <authorList>
            <person name="Adrian T.G.S."/>
            <person name="Chan K.G."/>
        </authorList>
    </citation>
    <scope>NUCLEOTIDE SEQUENCE [LARGE SCALE GENOMIC DNA]</scope>
    <source>
        <strain evidence="11 12">AD001</strain>
    </source>
</reference>
<evidence type="ECO:0000256" key="8">
    <source>
        <dbReference type="SAM" id="MobiDB-lite"/>
    </source>
</evidence>
<dbReference type="InterPro" id="IPR049278">
    <property type="entry name" value="MS_channel_C"/>
</dbReference>
<name>A0A0B3XZ54_9ALTE</name>
<comment type="function">
    <text evidence="7">Mechanosensitive channel that participates in the regulation of osmotic pressure changes within the cell, opening in response to stretch forces in the membrane lipid bilayer, without the need for other proteins. Contributes to normal resistance to hypoosmotic shock. Forms an ion channel of 1.0 nanosiemens conductance with a slight preference for anions.</text>
</comment>
<keyword evidence="4 7" id="KW-0812">Transmembrane</keyword>
<dbReference type="RefSeq" id="WP_039223727.1">
    <property type="nucleotide sequence ID" value="NZ_JWLW01000067.1"/>
</dbReference>
<feature type="compositionally biased region" description="Polar residues" evidence="8">
    <location>
        <begin position="374"/>
        <end position="390"/>
    </location>
</feature>
<feature type="compositionally biased region" description="Basic and acidic residues" evidence="8">
    <location>
        <begin position="363"/>
        <end position="373"/>
    </location>
</feature>
<proteinExistence type="inferred from homology"/>
<dbReference type="GO" id="GO:0005886">
    <property type="term" value="C:plasma membrane"/>
    <property type="evidence" value="ECO:0007669"/>
    <property type="project" value="UniProtKB-SubCell"/>
</dbReference>
<feature type="transmembrane region" description="Helical" evidence="7">
    <location>
        <begin position="107"/>
        <end position="127"/>
    </location>
</feature>
<keyword evidence="7" id="KW-0813">Transport</keyword>
<dbReference type="Pfam" id="PF21082">
    <property type="entry name" value="MS_channel_3rd"/>
    <property type="match status" value="1"/>
</dbReference>
<evidence type="ECO:0000256" key="4">
    <source>
        <dbReference type="ARBA" id="ARBA00022692"/>
    </source>
</evidence>
<sequence length="448" mass="49060">MFSVQQIVVSHILDKRMGLLYPQIETPLSERFVQSLLQQNEDGAAISSLSSAQSLLSQLWESFVYRLPGLALGIVIMVAFILLAPHIANVLVKPLTKTTTSPLLRSVIQRSVSLILMLLGIYLFLFLAGLTGFAIAVVSGTGVVGLILGFAFRDIAENFISSLLLTIQRPFRIGDIVQINDFTGIIQKVTARATTLVDFDGNHIQIPNATIYKGVIKNLTANPLMRGQFVIGVGYDADIQEAQRIALEITEGQENVLNDPEPQVLIDELGSSTYNVKVYFWVDVERTSVLKMASVLMRNITQAFLDASISMPDDARERIFPEGMQLRIEQTESTGSKSEEASPVNQLEGQESLSTGGAGSKSGIKDLANENRGDSATNENCRAKGNQSANPLGHDAADDYGFEPEGAKEHDNKLKRRTPTQDDTSSEAHEIREQARRSRDPEAGENIL</sequence>
<feature type="compositionally biased region" description="Basic and acidic residues" evidence="8">
    <location>
        <begin position="426"/>
        <end position="442"/>
    </location>
</feature>
<dbReference type="Gene3D" id="3.30.70.100">
    <property type="match status" value="1"/>
</dbReference>
<dbReference type="InterPro" id="IPR023408">
    <property type="entry name" value="MscS_beta-dom_sf"/>
</dbReference>
<dbReference type="PANTHER" id="PTHR30221">
    <property type="entry name" value="SMALL-CONDUCTANCE MECHANOSENSITIVE CHANNEL"/>
    <property type="match status" value="1"/>
</dbReference>
<comment type="caution">
    <text evidence="11">The sequence shown here is derived from an EMBL/GenBank/DDBJ whole genome shotgun (WGS) entry which is preliminary data.</text>
</comment>
<evidence type="ECO:0000256" key="2">
    <source>
        <dbReference type="ARBA" id="ARBA00008017"/>
    </source>
</evidence>
<evidence type="ECO:0000256" key="6">
    <source>
        <dbReference type="ARBA" id="ARBA00023136"/>
    </source>
</evidence>
<keyword evidence="5 7" id="KW-1133">Transmembrane helix</keyword>
<dbReference type="AlphaFoldDB" id="A0A0B3XZ54"/>
<evidence type="ECO:0000313" key="11">
    <source>
        <dbReference type="EMBL" id="KHT44099.1"/>
    </source>
</evidence>
<accession>A0A0B3XZ54</accession>
<comment type="caution">
    <text evidence="7">Lacks conserved residue(s) required for the propagation of feature annotation.</text>
</comment>
<dbReference type="SUPFAM" id="SSF50182">
    <property type="entry name" value="Sm-like ribonucleoproteins"/>
    <property type="match status" value="1"/>
</dbReference>
<dbReference type="InterPro" id="IPR010920">
    <property type="entry name" value="LSM_dom_sf"/>
</dbReference>
<keyword evidence="3" id="KW-1003">Cell membrane</keyword>
<feature type="transmembrane region" description="Helical" evidence="7">
    <location>
        <begin position="63"/>
        <end position="87"/>
    </location>
</feature>
<evidence type="ECO:0000256" key="3">
    <source>
        <dbReference type="ARBA" id="ARBA00022475"/>
    </source>
</evidence>
<keyword evidence="7" id="KW-0997">Cell inner membrane</keyword>
<dbReference type="InterPro" id="IPR045275">
    <property type="entry name" value="MscS_archaea/bacteria_type"/>
</dbReference>
<evidence type="ECO:0000259" key="9">
    <source>
        <dbReference type="Pfam" id="PF00924"/>
    </source>
</evidence>
<feature type="domain" description="Mechanosensitive ion channel MscS" evidence="9">
    <location>
        <begin position="154"/>
        <end position="220"/>
    </location>
</feature>
<feature type="domain" description="Mechanosensitive ion channel MscS C-terminal" evidence="10">
    <location>
        <begin position="229"/>
        <end position="311"/>
    </location>
</feature>
<dbReference type="InterPro" id="IPR006685">
    <property type="entry name" value="MscS_channel_2nd"/>
</dbReference>
<comment type="subcellular location">
    <subcellularLocation>
        <location evidence="7">Cell inner membrane</location>
        <topology evidence="7">Multi-pass membrane protein</topology>
    </subcellularLocation>
    <subcellularLocation>
        <location evidence="1">Cell membrane</location>
        <topology evidence="1">Multi-pass membrane protein</topology>
    </subcellularLocation>
</comment>
<dbReference type="OrthoDB" id="9793781at2"/>
<keyword evidence="6 7" id="KW-0472">Membrane</keyword>
<dbReference type="Gene3D" id="1.10.287.1260">
    <property type="match status" value="1"/>
</dbReference>
<dbReference type="InterPro" id="IPR011066">
    <property type="entry name" value="MscS_channel_C_sf"/>
</dbReference>
<evidence type="ECO:0000256" key="5">
    <source>
        <dbReference type="ARBA" id="ARBA00022989"/>
    </source>
</evidence>
<feature type="region of interest" description="Disordered" evidence="8">
    <location>
        <begin position="329"/>
        <end position="448"/>
    </location>
</feature>
<feature type="transmembrane region" description="Helical" evidence="7">
    <location>
        <begin position="133"/>
        <end position="152"/>
    </location>
</feature>
<dbReference type="PANTHER" id="PTHR30221:SF1">
    <property type="entry name" value="SMALL-CONDUCTANCE MECHANOSENSITIVE CHANNEL"/>
    <property type="match status" value="1"/>
</dbReference>
<comment type="subunit">
    <text evidence="7">Homoheptamer.</text>
</comment>